<keyword evidence="2" id="KW-1133">Transmembrane helix</keyword>
<dbReference type="Proteomes" id="UP000250086">
    <property type="component" value="Unassembled WGS sequence"/>
</dbReference>
<dbReference type="AlphaFoldDB" id="A0A2X0VMC4"/>
<proteinExistence type="predicted"/>
<protein>
    <submittedName>
        <fullName evidence="3">Uncharacterized protein</fullName>
    </submittedName>
</protein>
<feature type="region of interest" description="Disordered" evidence="1">
    <location>
        <begin position="723"/>
        <end position="773"/>
    </location>
</feature>
<organism evidence="3 4">
    <name type="scientific">Anaerobiospirillum thomasii</name>
    <dbReference type="NCBI Taxonomy" id="179995"/>
    <lineage>
        <taxon>Bacteria</taxon>
        <taxon>Pseudomonadati</taxon>
        <taxon>Pseudomonadota</taxon>
        <taxon>Gammaproteobacteria</taxon>
        <taxon>Aeromonadales</taxon>
        <taxon>Succinivibrionaceae</taxon>
        <taxon>Anaerobiospirillum</taxon>
    </lineage>
</organism>
<evidence type="ECO:0000256" key="1">
    <source>
        <dbReference type="SAM" id="MobiDB-lite"/>
    </source>
</evidence>
<evidence type="ECO:0000313" key="3">
    <source>
        <dbReference type="EMBL" id="SPT70648.1"/>
    </source>
</evidence>
<name>A0A2X0VMC4_9GAMM</name>
<feature type="transmembrane region" description="Helical" evidence="2">
    <location>
        <begin position="1031"/>
        <end position="1057"/>
    </location>
</feature>
<feature type="region of interest" description="Disordered" evidence="1">
    <location>
        <begin position="629"/>
        <end position="665"/>
    </location>
</feature>
<keyword evidence="4" id="KW-1185">Reference proteome</keyword>
<evidence type="ECO:0000313" key="4">
    <source>
        <dbReference type="Proteomes" id="UP000250086"/>
    </source>
</evidence>
<gene>
    <name evidence="3" type="ORF">NCTC13093_02066</name>
</gene>
<feature type="transmembrane region" description="Helical" evidence="2">
    <location>
        <begin position="1077"/>
        <end position="1097"/>
    </location>
</feature>
<feature type="transmembrane region" description="Helical" evidence="2">
    <location>
        <begin position="894"/>
        <end position="918"/>
    </location>
</feature>
<feature type="compositionally biased region" description="Polar residues" evidence="1">
    <location>
        <begin position="21"/>
        <end position="59"/>
    </location>
</feature>
<feature type="transmembrane region" description="Helical" evidence="2">
    <location>
        <begin position="924"/>
        <end position="942"/>
    </location>
</feature>
<keyword evidence="2" id="KW-0812">Transmembrane</keyword>
<dbReference type="RefSeq" id="WP_113744699.1">
    <property type="nucleotide sequence ID" value="NZ_UAPV01000001.1"/>
</dbReference>
<feature type="compositionally biased region" description="Basic and acidic residues" evidence="1">
    <location>
        <begin position="642"/>
        <end position="659"/>
    </location>
</feature>
<dbReference type="EMBL" id="UAPV01000001">
    <property type="protein sequence ID" value="SPT70648.1"/>
    <property type="molecule type" value="Genomic_DNA"/>
</dbReference>
<feature type="region of interest" description="Disordered" evidence="1">
    <location>
        <begin position="1"/>
        <end position="59"/>
    </location>
</feature>
<feature type="region of interest" description="Disordered" evidence="1">
    <location>
        <begin position="79"/>
        <end position="103"/>
    </location>
</feature>
<evidence type="ECO:0000256" key="2">
    <source>
        <dbReference type="SAM" id="Phobius"/>
    </source>
</evidence>
<feature type="transmembrane region" description="Helical" evidence="2">
    <location>
        <begin position="990"/>
        <end position="1011"/>
    </location>
</feature>
<keyword evidence="2" id="KW-0472">Membrane</keyword>
<sequence length="1129" mass="123959">MKFEMSKFKQKSGATRKDSARNFNKSSFKNVSLSDSTLNSDLHESSTMPSDSHASKASYSLNMQTVSSALESLERDAVEKKAVDTLSNGSEEKSDTSTGTNKSLKGKKALAAYSLFNTDSHNENENSLESKDLFSHELENSMAMKEKELQSEDTAIDAATALDFDDSIITDNKDDVRITDASYAQDHSSFNGYEGSFEAQGEDDSAFDDTAAASLDAMSLSSAMNQHKEQKELELKQEAQKDLDTAGTAAGLTLADTQGYGQNTYSSPEMLKTDSSNEDLNSALLNVPLFSELDVDAISDEDFIVKNEKGTFIYNIKTQDIDHEQGPDYTFKKKEPKVADLESFELMGDNTYELKNRQDKPKSLIRNPLNSFSPENLDKASDFDFKDFHLATDKGDGVSFIDSILKAETIRVLQSDNKSEPVHATHQNESFKSAKEAVFNEPQDYAYSQGVAGTSSDTFLPDDAFAHDRYETDVSLKEDRADANTVTFNTDDNQSRAYTAQLNTNRALSSTDDISLDIDTLSNEHLLKAFDHNDTELKSFSFESFDGSSVSSAHSSSVMTDENLDKTQVQDKSFAYSGSAIHSLDVDFKNSLRENMKIQDRDSVHDDSNLQTLASDIKEAFAADKSLKGNEGLDESSALPLGKDKISLQKDENTRDGTRKKGGRKSLKAEPIFLKSSAAIESYKKEDVIAVPSGYENTGTAPAVSSVQDKKIGIFNLKADPQRTVSADKSASDAKADIKAHSRIQDTNLDRSSDKSQAADHKEAHSAPAENKVKEQTIIIHDERSAVLDKIVELKEQDLKGDENIISMSGDDSKLARNLVPEMQSATFGHYDKVIEKSYLNEVNIASHNDSTAPLPVHLKCKLFVRQIIASFFSNSLLRILFPQMALRLGAASPASMSLPLIALSFICVLFATAVLIFTGSHSFAAASIFILTLILNANSPYHGIVKIVSIMIKKRTDAITSASIVLVGALLFIYGFKTLYIVATPFEVIVLYTLSMTVSATFASTIAFTLGQDPVDSFGQMSKTGFAFCLMLIVLPLYAMLNIVVATSILGTALFVRTLLDLIYHKVGFTASRVNVYATTFLTFLAVLIDCIILGVHNDFFNEHFAAFVASYHLETLFPYLFEIGIVS</sequence>
<reference evidence="3 4" key="1">
    <citation type="submission" date="2018-06" db="EMBL/GenBank/DDBJ databases">
        <authorList>
            <consortium name="Pathogen Informatics"/>
            <person name="Doyle S."/>
        </authorList>
    </citation>
    <scope>NUCLEOTIDE SEQUENCE [LARGE SCALE GENOMIC DNA]</scope>
    <source>
        <strain evidence="3 4">NCTC13093</strain>
    </source>
</reference>
<feature type="compositionally biased region" description="Basic and acidic residues" evidence="1">
    <location>
        <begin position="730"/>
        <end position="773"/>
    </location>
</feature>
<accession>A0A2X0VMC4</accession>
<feature type="transmembrane region" description="Helical" evidence="2">
    <location>
        <begin position="963"/>
        <end position="984"/>
    </location>
</feature>